<evidence type="ECO:0000313" key="2">
    <source>
        <dbReference type="EMBL" id="KQK29061.1"/>
    </source>
</evidence>
<proteinExistence type="predicted"/>
<dbReference type="InterPro" id="IPR002818">
    <property type="entry name" value="DJ-1/PfpI"/>
</dbReference>
<dbReference type="EMBL" id="LMAR01000053">
    <property type="protein sequence ID" value="KQK29061.1"/>
    <property type="molecule type" value="Genomic_DNA"/>
</dbReference>
<organism evidence="2 4">
    <name type="scientific">Bosea thiooxidans</name>
    <dbReference type="NCBI Taxonomy" id="53254"/>
    <lineage>
        <taxon>Bacteria</taxon>
        <taxon>Pseudomonadati</taxon>
        <taxon>Pseudomonadota</taxon>
        <taxon>Alphaproteobacteria</taxon>
        <taxon>Hyphomicrobiales</taxon>
        <taxon>Boseaceae</taxon>
        <taxon>Bosea</taxon>
    </lineage>
</organism>
<dbReference type="STRING" id="53254.SAMN05660750_02180"/>
<dbReference type="Pfam" id="PF01965">
    <property type="entry name" value="DJ-1_PfpI"/>
    <property type="match status" value="1"/>
</dbReference>
<dbReference type="Gene3D" id="3.40.50.880">
    <property type="match status" value="1"/>
</dbReference>
<dbReference type="OrthoDB" id="186587at2"/>
<dbReference type="Proteomes" id="UP000190130">
    <property type="component" value="Unassembled WGS sequence"/>
</dbReference>
<evidence type="ECO:0000313" key="4">
    <source>
        <dbReference type="Proteomes" id="UP000051562"/>
    </source>
</evidence>
<sequence length="260" mass="27277">MNRRDATLGLGAAGLLLAAGERVTAQPVDPARPAPSFAMLVYPKMILLDLTGPLTVFNLTMGKTHLVWKDKNPVSTDVGISVAPTTTFAECPRDVDVLFVPGGLAGTTALLDDSETLAFLSEMGARARFVTSVCTGSLALGAAGLLTGRRATSHWYTRELLPLFGATRSDERVVEDGNLITGGGVTAGIDFGLTISARLRGEEWAKRTQLTLEYDPQPPFVGGSPAKAGPDATGAILRARSKAIAMAREASERAAAKLRG</sequence>
<dbReference type="Proteomes" id="UP000051562">
    <property type="component" value="Unassembled WGS sequence"/>
</dbReference>
<feature type="domain" description="DJ-1/PfpI" evidence="1">
    <location>
        <begin position="38"/>
        <end position="196"/>
    </location>
</feature>
<dbReference type="PANTHER" id="PTHR43130">
    <property type="entry name" value="ARAC-FAMILY TRANSCRIPTIONAL REGULATOR"/>
    <property type="match status" value="1"/>
</dbReference>
<protein>
    <submittedName>
        <fullName evidence="3">DJ-1/PfpI family protein</fullName>
    </submittedName>
    <submittedName>
        <fullName evidence="2">Thiamine biosynthesis protein ThiJ</fullName>
    </submittedName>
</protein>
<dbReference type="EMBL" id="FUYX01000005">
    <property type="protein sequence ID" value="SKB76362.1"/>
    <property type="molecule type" value="Genomic_DNA"/>
</dbReference>
<dbReference type="InterPro" id="IPR052158">
    <property type="entry name" value="INH-QAR"/>
</dbReference>
<evidence type="ECO:0000313" key="5">
    <source>
        <dbReference type="Proteomes" id="UP000190130"/>
    </source>
</evidence>
<dbReference type="SUPFAM" id="SSF52317">
    <property type="entry name" value="Class I glutamine amidotransferase-like"/>
    <property type="match status" value="1"/>
</dbReference>
<dbReference type="InterPro" id="IPR029062">
    <property type="entry name" value="Class_I_gatase-like"/>
</dbReference>
<reference evidence="2 4" key="1">
    <citation type="submission" date="2015-10" db="EMBL/GenBank/DDBJ databases">
        <title>Draft genome of Bosea thiooxidans.</title>
        <authorList>
            <person name="Wang X."/>
        </authorList>
    </citation>
    <scope>NUCLEOTIDE SEQUENCE [LARGE SCALE GENOMIC DNA]</scope>
    <source>
        <strain evidence="2 4">CGMCC 9174</strain>
    </source>
</reference>
<gene>
    <name evidence="2" type="ORF">ARD30_19760</name>
    <name evidence="3" type="ORF">SAMN05660750_02180</name>
</gene>
<dbReference type="PANTHER" id="PTHR43130:SF2">
    <property type="entry name" value="DJ-1_PFPI DOMAIN-CONTAINING PROTEIN"/>
    <property type="match status" value="1"/>
</dbReference>
<dbReference type="CDD" id="cd03139">
    <property type="entry name" value="GATase1_PfpI_2"/>
    <property type="match status" value="1"/>
</dbReference>
<evidence type="ECO:0000313" key="3">
    <source>
        <dbReference type="EMBL" id="SKB76362.1"/>
    </source>
</evidence>
<name>A0A0Q3I2V5_9HYPH</name>
<dbReference type="RefSeq" id="WP_055729642.1">
    <property type="nucleotide sequence ID" value="NZ_FUYX01000005.1"/>
</dbReference>
<accession>A0A0Q3I2V5</accession>
<dbReference type="GO" id="GO:0006355">
    <property type="term" value="P:regulation of DNA-templated transcription"/>
    <property type="evidence" value="ECO:0007669"/>
    <property type="project" value="TreeGrafter"/>
</dbReference>
<evidence type="ECO:0000259" key="1">
    <source>
        <dbReference type="Pfam" id="PF01965"/>
    </source>
</evidence>
<reference evidence="3 5" key="2">
    <citation type="submission" date="2017-02" db="EMBL/GenBank/DDBJ databases">
        <authorList>
            <person name="Peterson S.W."/>
        </authorList>
    </citation>
    <scope>NUCLEOTIDE SEQUENCE [LARGE SCALE GENOMIC DNA]</scope>
    <source>
        <strain evidence="3 5">DSM 9653</strain>
    </source>
</reference>
<keyword evidence="4" id="KW-1185">Reference proteome</keyword>
<dbReference type="AlphaFoldDB" id="A0A0Q3I2V5"/>